<comment type="caution">
    <text evidence="1">The sequence shown here is derived from an EMBL/GenBank/DDBJ whole genome shotgun (WGS) entry which is preliminary data.</text>
</comment>
<name>A0A8J3R6S5_9ACTN</name>
<organism evidence="1 2">
    <name type="scientific">Sphaerimonospora thailandensis</name>
    <dbReference type="NCBI Taxonomy" id="795644"/>
    <lineage>
        <taxon>Bacteria</taxon>
        <taxon>Bacillati</taxon>
        <taxon>Actinomycetota</taxon>
        <taxon>Actinomycetes</taxon>
        <taxon>Streptosporangiales</taxon>
        <taxon>Streptosporangiaceae</taxon>
        <taxon>Sphaerimonospora</taxon>
    </lineage>
</organism>
<dbReference type="RefSeq" id="WP_204016080.1">
    <property type="nucleotide sequence ID" value="NZ_BOOG01000021.1"/>
</dbReference>
<proteinExistence type="predicted"/>
<sequence>MIRNVLSSVAPKDVSEEYADAVLEQRDAALRAALRESYSKNKWGQFTTRAALISYTSPETGEDRWAVYYTDDAVEELEEADSRQEAEERYEENVRDLAGCAALDESWWQVTDVDGVPTGDDEDDEDA</sequence>
<accession>A0A8J3R6S5</accession>
<evidence type="ECO:0000313" key="1">
    <source>
        <dbReference type="EMBL" id="GIH70361.1"/>
    </source>
</evidence>
<gene>
    <name evidence="1" type="ORF">Mth01_26140</name>
</gene>
<keyword evidence="2" id="KW-1185">Reference proteome</keyword>
<dbReference type="AlphaFoldDB" id="A0A8J3R6S5"/>
<dbReference type="EMBL" id="BOOG01000021">
    <property type="protein sequence ID" value="GIH70361.1"/>
    <property type="molecule type" value="Genomic_DNA"/>
</dbReference>
<protein>
    <submittedName>
        <fullName evidence="1">Uncharacterized protein</fullName>
    </submittedName>
</protein>
<reference evidence="1" key="1">
    <citation type="submission" date="2021-01" db="EMBL/GenBank/DDBJ databases">
        <title>Whole genome shotgun sequence of Sphaerimonospora thailandensis NBRC 107569.</title>
        <authorList>
            <person name="Komaki H."/>
            <person name="Tamura T."/>
        </authorList>
    </citation>
    <scope>NUCLEOTIDE SEQUENCE</scope>
    <source>
        <strain evidence="1">NBRC 107569</strain>
    </source>
</reference>
<dbReference type="Proteomes" id="UP000610966">
    <property type="component" value="Unassembled WGS sequence"/>
</dbReference>
<evidence type="ECO:0000313" key="2">
    <source>
        <dbReference type="Proteomes" id="UP000610966"/>
    </source>
</evidence>